<reference evidence="2" key="1">
    <citation type="journal article" date="2022" name="bioRxiv">
        <title>Sequencing and chromosome-scale assembly of the giantPleurodeles waltlgenome.</title>
        <authorList>
            <person name="Brown T."/>
            <person name="Elewa A."/>
            <person name="Iarovenko S."/>
            <person name="Subramanian E."/>
            <person name="Araus A.J."/>
            <person name="Petzold A."/>
            <person name="Susuki M."/>
            <person name="Suzuki K.-i.T."/>
            <person name="Hayashi T."/>
            <person name="Toyoda A."/>
            <person name="Oliveira C."/>
            <person name="Osipova E."/>
            <person name="Leigh N.D."/>
            <person name="Simon A."/>
            <person name="Yun M.H."/>
        </authorList>
    </citation>
    <scope>NUCLEOTIDE SEQUENCE</scope>
    <source>
        <strain evidence="2">20211129_DDA</strain>
        <tissue evidence="2">Liver</tissue>
    </source>
</reference>
<comment type="caution">
    <text evidence="2">The sequence shown here is derived from an EMBL/GenBank/DDBJ whole genome shotgun (WGS) entry which is preliminary data.</text>
</comment>
<evidence type="ECO:0000313" key="2">
    <source>
        <dbReference type="EMBL" id="KAJ1188492.1"/>
    </source>
</evidence>
<dbReference type="SUPFAM" id="SSF56219">
    <property type="entry name" value="DNase I-like"/>
    <property type="match status" value="1"/>
</dbReference>
<evidence type="ECO:0000256" key="1">
    <source>
        <dbReference type="SAM" id="MobiDB-lite"/>
    </source>
</evidence>
<dbReference type="AlphaFoldDB" id="A0AAV7ULJ9"/>
<keyword evidence="3" id="KW-1185">Reference proteome</keyword>
<dbReference type="InterPro" id="IPR036691">
    <property type="entry name" value="Endo/exonu/phosph_ase_sf"/>
</dbReference>
<dbReference type="Proteomes" id="UP001066276">
    <property type="component" value="Chromosome 3_1"/>
</dbReference>
<gene>
    <name evidence="2" type="ORF">NDU88_005253</name>
</gene>
<dbReference type="EMBL" id="JANPWB010000005">
    <property type="protein sequence ID" value="KAJ1188492.1"/>
    <property type="molecule type" value="Genomic_DNA"/>
</dbReference>
<protein>
    <recommendedName>
        <fullName evidence="4">Endonuclease/exonuclease/phosphatase domain-containing protein</fullName>
    </recommendedName>
</protein>
<dbReference type="Gene3D" id="3.60.10.10">
    <property type="entry name" value="Endonuclease/exonuclease/phosphatase"/>
    <property type="match status" value="1"/>
</dbReference>
<proteinExistence type="predicted"/>
<evidence type="ECO:0008006" key="4">
    <source>
        <dbReference type="Google" id="ProtNLM"/>
    </source>
</evidence>
<name>A0AAV7ULJ9_PLEWA</name>
<accession>A0AAV7ULJ9</accession>
<evidence type="ECO:0000313" key="3">
    <source>
        <dbReference type="Proteomes" id="UP001066276"/>
    </source>
</evidence>
<organism evidence="2 3">
    <name type="scientific">Pleurodeles waltl</name>
    <name type="common">Iberian ribbed newt</name>
    <dbReference type="NCBI Taxonomy" id="8319"/>
    <lineage>
        <taxon>Eukaryota</taxon>
        <taxon>Metazoa</taxon>
        <taxon>Chordata</taxon>
        <taxon>Craniata</taxon>
        <taxon>Vertebrata</taxon>
        <taxon>Euteleostomi</taxon>
        <taxon>Amphibia</taxon>
        <taxon>Batrachia</taxon>
        <taxon>Caudata</taxon>
        <taxon>Salamandroidea</taxon>
        <taxon>Salamandridae</taxon>
        <taxon>Pleurodelinae</taxon>
        <taxon>Pleurodeles</taxon>
    </lineage>
</organism>
<feature type="region of interest" description="Disordered" evidence="1">
    <location>
        <begin position="333"/>
        <end position="352"/>
    </location>
</feature>
<sequence length="352" mass="39098">MEAPDSHRLKLCSWNIHGLKNKLQDPDTLTYLQGFSIIALQKTWALGPISIPGYTYAVLSTTKEGKCGRGKGGLVVYQSTALKASCKTLSSDTDRFLTVHVTYPLGRKEQGLILVNIYIPPGRKNQVKLKNLLVDHITQLAGSHPLLPLLVTGDFNMKLLGGSDTNEVINTQENQWYIPEQAMIKMVKQCNIGTSLVGSIELLALRALNGRFSEDIPPSLSFYATNRNSLIDFMWVSLSVLKTVSSFKIGLRPKSDHLSQEVAFTSIPALHMTNKAPAGTEQLCQLKRIKWTTTSLAFLAEEAEKHLKSSQSREGSTKDKWEAFIHSYTQEFTSYAPATRGQPQRATKKPHP</sequence>